<protein>
    <submittedName>
        <fullName evidence="2">Uncharacterized protein</fullName>
    </submittedName>
</protein>
<sequence>MLSPGLLACDDDKAKNDAGDRKSVIEGGKAESEPGKQLERAKQEIDATEKQMQDRADENFEKSGGEKVERGLP</sequence>
<evidence type="ECO:0000313" key="2">
    <source>
        <dbReference type="EMBL" id="KIG16663.1"/>
    </source>
</evidence>
<feature type="region of interest" description="Disordered" evidence="1">
    <location>
        <begin position="1"/>
        <end position="73"/>
    </location>
</feature>
<gene>
    <name evidence="2" type="ORF">DB30_04282</name>
</gene>
<proteinExistence type="predicted"/>
<evidence type="ECO:0000256" key="1">
    <source>
        <dbReference type="SAM" id="MobiDB-lite"/>
    </source>
</evidence>
<reference evidence="2 3" key="1">
    <citation type="submission" date="2014-12" db="EMBL/GenBank/DDBJ databases">
        <title>Genome assembly of Enhygromyxa salina DSM 15201.</title>
        <authorList>
            <person name="Sharma G."/>
            <person name="Subramanian S."/>
        </authorList>
    </citation>
    <scope>NUCLEOTIDE SEQUENCE [LARGE SCALE GENOMIC DNA]</scope>
    <source>
        <strain evidence="2 3">DSM 15201</strain>
    </source>
</reference>
<organism evidence="2 3">
    <name type="scientific">Enhygromyxa salina</name>
    <dbReference type="NCBI Taxonomy" id="215803"/>
    <lineage>
        <taxon>Bacteria</taxon>
        <taxon>Pseudomonadati</taxon>
        <taxon>Myxococcota</taxon>
        <taxon>Polyangia</taxon>
        <taxon>Nannocystales</taxon>
        <taxon>Nannocystaceae</taxon>
        <taxon>Enhygromyxa</taxon>
    </lineage>
</organism>
<dbReference type="Proteomes" id="UP000031599">
    <property type="component" value="Unassembled WGS sequence"/>
</dbReference>
<dbReference type="EMBL" id="JMCC02000034">
    <property type="protein sequence ID" value="KIG16663.1"/>
    <property type="molecule type" value="Genomic_DNA"/>
</dbReference>
<accession>A0A0C1ZZS4</accession>
<feature type="compositionally biased region" description="Basic and acidic residues" evidence="1">
    <location>
        <begin position="10"/>
        <end position="73"/>
    </location>
</feature>
<evidence type="ECO:0000313" key="3">
    <source>
        <dbReference type="Proteomes" id="UP000031599"/>
    </source>
</evidence>
<name>A0A0C1ZZS4_9BACT</name>
<comment type="caution">
    <text evidence="2">The sequence shown here is derived from an EMBL/GenBank/DDBJ whole genome shotgun (WGS) entry which is preliminary data.</text>
</comment>
<dbReference type="AlphaFoldDB" id="A0A0C1ZZS4"/>